<dbReference type="Proteomes" id="UP000295278">
    <property type="component" value="Unassembled WGS sequence"/>
</dbReference>
<organism evidence="1 2">
    <name type="scientific">Flavobacterium caseinilyticum</name>
    <dbReference type="NCBI Taxonomy" id="2541732"/>
    <lineage>
        <taxon>Bacteria</taxon>
        <taxon>Pseudomonadati</taxon>
        <taxon>Bacteroidota</taxon>
        <taxon>Flavobacteriia</taxon>
        <taxon>Flavobacteriales</taxon>
        <taxon>Flavobacteriaceae</taxon>
        <taxon>Flavobacterium</taxon>
    </lineage>
</organism>
<accession>A0A4R5AZ25</accession>
<reference evidence="1 2" key="1">
    <citation type="submission" date="2019-03" db="EMBL/GenBank/DDBJ databases">
        <title>Flavobacterium AT-3-2 sp. nov., isolated from arctic soil.</title>
        <authorList>
            <person name="Chaudhary D.K."/>
        </authorList>
    </citation>
    <scope>NUCLEOTIDE SEQUENCE [LARGE SCALE GENOMIC DNA]</scope>
    <source>
        <strain evidence="1 2">AT-3-2</strain>
    </source>
</reference>
<name>A0A4R5AZ25_9FLAO</name>
<dbReference type="OrthoDB" id="5918473at2"/>
<comment type="caution">
    <text evidence="1">The sequence shown here is derived from an EMBL/GenBank/DDBJ whole genome shotgun (WGS) entry which is preliminary data.</text>
</comment>
<sequence length="75" mass="8881">MLIKSLHHDHFHTQDCVVFETVQTNEGFLDVVVLILDCYYPNHKILTEAMIDYLNRYIEMFPPKQPEANEQLALF</sequence>
<evidence type="ECO:0000313" key="2">
    <source>
        <dbReference type="Proteomes" id="UP000295278"/>
    </source>
</evidence>
<evidence type="ECO:0000313" key="1">
    <source>
        <dbReference type="EMBL" id="TDD77096.1"/>
    </source>
</evidence>
<protein>
    <submittedName>
        <fullName evidence="1">Uncharacterized protein</fullName>
    </submittedName>
</protein>
<gene>
    <name evidence="1" type="ORF">E0F89_05725</name>
</gene>
<dbReference type="EMBL" id="SMFM01000002">
    <property type="protein sequence ID" value="TDD77096.1"/>
    <property type="molecule type" value="Genomic_DNA"/>
</dbReference>
<dbReference type="RefSeq" id="WP_131908892.1">
    <property type="nucleotide sequence ID" value="NZ_SMFM01000002.1"/>
</dbReference>
<proteinExistence type="predicted"/>
<keyword evidence="2" id="KW-1185">Reference proteome</keyword>
<dbReference type="AlphaFoldDB" id="A0A4R5AZ25"/>